<dbReference type="InterPro" id="IPR036612">
    <property type="entry name" value="KH_dom_type_1_sf"/>
</dbReference>
<accession>A0A9P9A3V3</accession>
<dbReference type="GeneID" id="70126254"/>
<comment type="caution">
    <text evidence="2">The sequence shown here is derived from an EMBL/GenBank/DDBJ whole genome shotgun (WGS) entry which is preliminary data.</text>
</comment>
<keyword evidence="3" id="KW-1185">Reference proteome</keyword>
<dbReference type="EMBL" id="JAGPXC010000001">
    <property type="protein sequence ID" value="KAH6659269.1"/>
    <property type="molecule type" value="Genomic_DNA"/>
</dbReference>
<evidence type="ECO:0000256" key="1">
    <source>
        <dbReference type="SAM" id="MobiDB-lite"/>
    </source>
</evidence>
<feature type="region of interest" description="Disordered" evidence="1">
    <location>
        <begin position="65"/>
        <end position="98"/>
    </location>
</feature>
<protein>
    <submittedName>
        <fullName evidence="2">Uncharacterized protein</fullName>
    </submittedName>
</protein>
<feature type="compositionally biased region" description="Basic residues" evidence="1">
    <location>
        <begin position="76"/>
        <end position="98"/>
    </location>
</feature>
<gene>
    <name evidence="2" type="ORF">BKA67DRAFT_510874</name>
</gene>
<name>A0A9P9A3V3_9PEZI</name>
<dbReference type="RefSeq" id="XP_045963400.1">
    <property type="nucleotide sequence ID" value="XM_046097362.1"/>
</dbReference>
<reference evidence="2" key="1">
    <citation type="journal article" date="2021" name="Nat. Commun.">
        <title>Genetic determinants of endophytism in the Arabidopsis root mycobiome.</title>
        <authorList>
            <person name="Mesny F."/>
            <person name="Miyauchi S."/>
            <person name="Thiergart T."/>
            <person name="Pickel B."/>
            <person name="Atanasova L."/>
            <person name="Karlsson M."/>
            <person name="Huettel B."/>
            <person name="Barry K.W."/>
            <person name="Haridas S."/>
            <person name="Chen C."/>
            <person name="Bauer D."/>
            <person name="Andreopoulos W."/>
            <person name="Pangilinan J."/>
            <person name="LaButti K."/>
            <person name="Riley R."/>
            <person name="Lipzen A."/>
            <person name="Clum A."/>
            <person name="Drula E."/>
            <person name="Henrissat B."/>
            <person name="Kohler A."/>
            <person name="Grigoriev I.V."/>
            <person name="Martin F.M."/>
            <person name="Hacquard S."/>
        </authorList>
    </citation>
    <scope>NUCLEOTIDE SEQUENCE</scope>
    <source>
        <strain evidence="2">MPI-SDFR-AT-0073</strain>
    </source>
</reference>
<dbReference type="GO" id="GO:0003723">
    <property type="term" value="F:RNA binding"/>
    <property type="evidence" value="ECO:0007669"/>
    <property type="project" value="InterPro"/>
</dbReference>
<evidence type="ECO:0000313" key="2">
    <source>
        <dbReference type="EMBL" id="KAH6659269.1"/>
    </source>
</evidence>
<dbReference type="Gene3D" id="3.30.1370.10">
    <property type="entry name" value="K Homology domain, type 1"/>
    <property type="match status" value="1"/>
</dbReference>
<evidence type="ECO:0000313" key="3">
    <source>
        <dbReference type="Proteomes" id="UP000758603"/>
    </source>
</evidence>
<proteinExistence type="predicted"/>
<dbReference type="OrthoDB" id="6777263at2759"/>
<sequence length="98" mass="11561">MYGSAGKRIDTRYRERRCYMHDALRVLPLYRPPWLFLRTPLAKIYIPTKDFPDIDSIGQLVGPRGHCPEDMNKQSRASKHCHSRMRLYQGRKGRARDS</sequence>
<organism evidence="2 3">
    <name type="scientific">Truncatella angustata</name>
    <dbReference type="NCBI Taxonomy" id="152316"/>
    <lineage>
        <taxon>Eukaryota</taxon>
        <taxon>Fungi</taxon>
        <taxon>Dikarya</taxon>
        <taxon>Ascomycota</taxon>
        <taxon>Pezizomycotina</taxon>
        <taxon>Sordariomycetes</taxon>
        <taxon>Xylariomycetidae</taxon>
        <taxon>Amphisphaeriales</taxon>
        <taxon>Sporocadaceae</taxon>
        <taxon>Truncatella</taxon>
    </lineage>
</organism>
<dbReference type="Proteomes" id="UP000758603">
    <property type="component" value="Unassembled WGS sequence"/>
</dbReference>
<dbReference type="AlphaFoldDB" id="A0A9P9A3V3"/>